<dbReference type="PANTHER" id="PTHR34580">
    <property type="match status" value="1"/>
</dbReference>
<dbReference type="InterPro" id="IPR001034">
    <property type="entry name" value="DeoR_HTH"/>
</dbReference>
<feature type="domain" description="HTH deoR-type" evidence="3">
    <location>
        <begin position="2"/>
        <end position="57"/>
    </location>
</feature>
<dbReference type="PIRSF" id="PIRSF016838">
    <property type="entry name" value="PafC"/>
    <property type="match status" value="1"/>
</dbReference>
<evidence type="ECO:0000313" key="5">
    <source>
        <dbReference type="Proteomes" id="UP001500618"/>
    </source>
</evidence>
<dbReference type="Proteomes" id="UP001500618">
    <property type="component" value="Unassembled WGS sequence"/>
</dbReference>
<comment type="caution">
    <text evidence="4">The sequence shown here is derived from an EMBL/GenBank/DDBJ whole genome shotgun (WGS) entry which is preliminary data.</text>
</comment>
<dbReference type="InterPro" id="IPR051534">
    <property type="entry name" value="CBASS_pafABC_assoc_protein"/>
</dbReference>
<dbReference type="Pfam" id="PF25583">
    <property type="entry name" value="WCX"/>
    <property type="match status" value="1"/>
</dbReference>
<dbReference type="InterPro" id="IPR036390">
    <property type="entry name" value="WH_DNA-bd_sf"/>
</dbReference>
<dbReference type="Gene3D" id="1.10.10.10">
    <property type="entry name" value="Winged helix-like DNA-binding domain superfamily/Winged helix DNA-binding domain"/>
    <property type="match status" value="1"/>
</dbReference>
<dbReference type="PROSITE" id="PS51000">
    <property type="entry name" value="HTH_DEOR_2"/>
    <property type="match status" value="1"/>
</dbReference>
<evidence type="ECO:0000256" key="2">
    <source>
        <dbReference type="ARBA" id="ARBA00023163"/>
    </source>
</evidence>
<keyword evidence="2" id="KW-0804">Transcription</keyword>
<dbReference type="Pfam" id="PF08279">
    <property type="entry name" value="HTH_11"/>
    <property type="match status" value="1"/>
</dbReference>
<name>A0ABP4UUP7_9ACTN</name>
<gene>
    <name evidence="4" type="ORF">GCM10009765_71590</name>
</gene>
<dbReference type="SMART" id="SM00420">
    <property type="entry name" value="HTH_DEOR"/>
    <property type="match status" value="1"/>
</dbReference>
<evidence type="ECO:0000259" key="3">
    <source>
        <dbReference type="PROSITE" id="PS51000"/>
    </source>
</evidence>
<accession>A0ABP4UUP7</accession>
<evidence type="ECO:0000313" key="4">
    <source>
        <dbReference type="EMBL" id="GAA1712164.1"/>
    </source>
</evidence>
<dbReference type="EMBL" id="BAAANY010000038">
    <property type="protein sequence ID" value="GAA1712164.1"/>
    <property type="molecule type" value="Genomic_DNA"/>
</dbReference>
<sequence>MKSDRLLSILMLLQTYGQLSAADLAGRLEVSQRTIYRDLEALSAAGVPVYTERGRNGGCALLPGYRTDMTGLSTDEARALFVFTGRGDTSTPGMEPALRSALRKLMAALPVGQQPEVDHAMQRVVVDSRRWGAELDELPTLPVIEDAVWQDRRIRIRYQPGRGGPAADHLLDPYGLVHKSGIWYLIAAHNDEPRMFRVSRVQEATALDEPSTRPADLDLEELWHRLRTTFESSGKGIDVVVRVRAERLALMLGATRRQMVEPPEHDPPDADGWCEVRARFRGLLPARGVLLGLGTEVRVVSPVELQDDLVATAAAVLATYQGPIGQRDRAAGATQRARPGR</sequence>
<organism evidence="4 5">
    <name type="scientific">Fodinicola feengrottensis</name>
    <dbReference type="NCBI Taxonomy" id="435914"/>
    <lineage>
        <taxon>Bacteria</taxon>
        <taxon>Bacillati</taxon>
        <taxon>Actinomycetota</taxon>
        <taxon>Actinomycetes</taxon>
        <taxon>Mycobacteriales</taxon>
        <taxon>Fodinicola</taxon>
    </lineage>
</organism>
<dbReference type="InterPro" id="IPR028349">
    <property type="entry name" value="PafC-like"/>
</dbReference>
<reference evidence="5" key="1">
    <citation type="journal article" date="2019" name="Int. J. Syst. Evol. Microbiol.">
        <title>The Global Catalogue of Microorganisms (GCM) 10K type strain sequencing project: providing services to taxonomists for standard genome sequencing and annotation.</title>
        <authorList>
            <consortium name="The Broad Institute Genomics Platform"/>
            <consortium name="The Broad Institute Genome Sequencing Center for Infectious Disease"/>
            <person name="Wu L."/>
            <person name="Ma J."/>
        </authorList>
    </citation>
    <scope>NUCLEOTIDE SEQUENCE [LARGE SCALE GENOMIC DNA]</scope>
    <source>
        <strain evidence="5">JCM 14718</strain>
    </source>
</reference>
<dbReference type="SUPFAM" id="SSF46785">
    <property type="entry name" value="Winged helix' DNA-binding domain"/>
    <property type="match status" value="1"/>
</dbReference>
<keyword evidence="5" id="KW-1185">Reference proteome</keyword>
<dbReference type="PANTHER" id="PTHR34580:SF1">
    <property type="entry name" value="PROTEIN PAFC"/>
    <property type="match status" value="1"/>
</dbReference>
<dbReference type="InterPro" id="IPR026881">
    <property type="entry name" value="WYL_dom"/>
</dbReference>
<dbReference type="RefSeq" id="WP_344314568.1">
    <property type="nucleotide sequence ID" value="NZ_BAAANY010000038.1"/>
</dbReference>
<dbReference type="InterPro" id="IPR057727">
    <property type="entry name" value="WCX_dom"/>
</dbReference>
<protein>
    <submittedName>
        <fullName evidence="4">WYL domain-containing protein</fullName>
    </submittedName>
</protein>
<dbReference type="InterPro" id="IPR036388">
    <property type="entry name" value="WH-like_DNA-bd_sf"/>
</dbReference>
<dbReference type="Pfam" id="PF13280">
    <property type="entry name" value="WYL"/>
    <property type="match status" value="1"/>
</dbReference>
<proteinExistence type="predicted"/>
<dbReference type="InterPro" id="IPR013196">
    <property type="entry name" value="HTH_11"/>
</dbReference>
<dbReference type="PROSITE" id="PS52050">
    <property type="entry name" value="WYL"/>
    <property type="match status" value="1"/>
</dbReference>
<evidence type="ECO:0000256" key="1">
    <source>
        <dbReference type="ARBA" id="ARBA00023015"/>
    </source>
</evidence>
<keyword evidence="1" id="KW-0805">Transcription regulation</keyword>